<dbReference type="InterPro" id="IPR038628">
    <property type="entry name" value="XkdM-like_sf"/>
</dbReference>
<sequence length="145" mass="15944">MATPTVVNKFGTMQGWNSITVNMLGRDVEGITQLKYTDTVTKENVKGGGLYPVGRSVTDYEAEASITLYKEEADALRASLPKGKRIQDIASFDITVDYAKPDGVITRDRIRNCEFTNDGVEVSQGDGTIATEYTLIVSHIEYNVI</sequence>
<dbReference type="EMBL" id="FQWH01000018">
    <property type="protein sequence ID" value="SHH75099.1"/>
    <property type="molecule type" value="Genomic_DNA"/>
</dbReference>
<gene>
    <name evidence="1" type="ORF">SAMN05444388_1183</name>
</gene>
<protein>
    <recommendedName>
        <fullName evidence="3">Tail tube protein</fullName>
    </recommendedName>
</protein>
<dbReference type="Proteomes" id="UP000184112">
    <property type="component" value="Unassembled WGS sequence"/>
</dbReference>
<dbReference type="Gene3D" id="2.30.110.40">
    <property type="entry name" value="Phage tail tube protein"/>
    <property type="match status" value="1"/>
</dbReference>
<reference evidence="1 2" key="1">
    <citation type="submission" date="2016-11" db="EMBL/GenBank/DDBJ databases">
        <authorList>
            <person name="Jaros S."/>
            <person name="Januszkiewicz K."/>
            <person name="Wedrychowicz H."/>
        </authorList>
    </citation>
    <scope>NUCLEOTIDE SEQUENCE [LARGE SCALE GENOMIC DNA]</scope>
    <source>
        <strain evidence="1 2">DSM 6792</strain>
    </source>
</reference>
<proteinExistence type="predicted"/>
<name>A0A1M5VIL7_FLAJO</name>
<dbReference type="AlphaFoldDB" id="A0A1M5VIL7"/>
<evidence type="ECO:0000313" key="2">
    <source>
        <dbReference type="Proteomes" id="UP000184112"/>
    </source>
</evidence>
<evidence type="ECO:0008006" key="3">
    <source>
        <dbReference type="Google" id="ProtNLM"/>
    </source>
</evidence>
<accession>A0A1M5VIL7</accession>
<evidence type="ECO:0000313" key="1">
    <source>
        <dbReference type="EMBL" id="SHH75099.1"/>
    </source>
</evidence>
<organism evidence="1 2">
    <name type="scientific">Flavobacterium johnsoniae</name>
    <name type="common">Cytophaga johnsonae</name>
    <dbReference type="NCBI Taxonomy" id="986"/>
    <lineage>
        <taxon>Bacteria</taxon>
        <taxon>Pseudomonadati</taxon>
        <taxon>Bacteroidota</taxon>
        <taxon>Flavobacteriia</taxon>
        <taxon>Flavobacteriales</taxon>
        <taxon>Flavobacteriaceae</taxon>
        <taxon>Flavobacterium</taxon>
    </lineage>
</organism>
<dbReference type="RefSeq" id="WP_073411493.1">
    <property type="nucleotide sequence ID" value="NZ_FQWH01000018.1"/>
</dbReference>